<protein>
    <submittedName>
        <fullName evidence="11">Rhomboid family intramembrane serine protease</fullName>
    </submittedName>
</protein>
<reference evidence="11 12" key="1">
    <citation type="submission" date="2020-10" db="EMBL/GenBank/DDBJ databases">
        <title>Connecting structure to function with the recovery of over 1000 high-quality activated sludge metagenome-assembled genomes encoding full-length rRNA genes using long-read sequencing.</title>
        <authorList>
            <person name="Singleton C.M."/>
            <person name="Petriglieri F."/>
            <person name="Kristensen J.M."/>
            <person name="Kirkegaard R.H."/>
            <person name="Michaelsen T.Y."/>
            <person name="Andersen M.H."/>
            <person name="Karst S.M."/>
            <person name="Dueholm M.S."/>
            <person name="Nielsen P.H."/>
            <person name="Albertsen M."/>
        </authorList>
    </citation>
    <scope>NUCLEOTIDE SEQUENCE [LARGE SCALE GENOMIC DNA]</scope>
    <source>
        <strain evidence="11">Ribe_18-Q3-R11-54_MAXAC.273</strain>
    </source>
</reference>
<comment type="caution">
    <text evidence="11">The sequence shown here is derived from an EMBL/GenBank/DDBJ whole genome shotgun (WGS) entry which is preliminary data.</text>
</comment>
<evidence type="ECO:0000256" key="2">
    <source>
        <dbReference type="ARBA" id="ARBA00009045"/>
    </source>
</evidence>
<keyword evidence="4" id="KW-0378">Hydrolase</keyword>
<keyword evidence="5 8" id="KW-1133">Transmembrane helix</keyword>
<evidence type="ECO:0000256" key="4">
    <source>
        <dbReference type="ARBA" id="ARBA00022801"/>
    </source>
</evidence>
<accession>A0A9D7SXH5</accession>
<dbReference type="Gene3D" id="1.20.1540.10">
    <property type="entry name" value="Rhomboid-like"/>
    <property type="match status" value="1"/>
</dbReference>
<dbReference type="InterPro" id="IPR035952">
    <property type="entry name" value="Rhomboid-like_sf"/>
</dbReference>
<dbReference type="EMBL" id="JADKGY010000032">
    <property type="protein sequence ID" value="MBK9985053.1"/>
    <property type="molecule type" value="Genomic_DNA"/>
</dbReference>
<feature type="compositionally biased region" description="Basic and acidic residues" evidence="7">
    <location>
        <begin position="251"/>
        <end position="260"/>
    </location>
</feature>
<gene>
    <name evidence="10" type="ORF">IPP15_12995</name>
    <name evidence="11" type="ORF">IPP15_22285</name>
</gene>
<feature type="transmembrane region" description="Helical" evidence="8">
    <location>
        <begin position="21"/>
        <end position="46"/>
    </location>
</feature>
<evidence type="ECO:0000256" key="1">
    <source>
        <dbReference type="ARBA" id="ARBA00004141"/>
    </source>
</evidence>
<dbReference type="Pfam" id="PF01694">
    <property type="entry name" value="Rhomboid"/>
    <property type="match status" value="1"/>
</dbReference>
<evidence type="ECO:0000256" key="7">
    <source>
        <dbReference type="SAM" id="MobiDB-lite"/>
    </source>
</evidence>
<keyword evidence="11" id="KW-0645">Protease</keyword>
<dbReference type="PANTHER" id="PTHR43731">
    <property type="entry name" value="RHOMBOID PROTEASE"/>
    <property type="match status" value="1"/>
</dbReference>
<evidence type="ECO:0000313" key="12">
    <source>
        <dbReference type="Proteomes" id="UP000808337"/>
    </source>
</evidence>
<dbReference type="GO" id="GO:0004252">
    <property type="term" value="F:serine-type endopeptidase activity"/>
    <property type="evidence" value="ECO:0007669"/>
    <property type="project" value="InterPro"/>
</dbReference>
<dbReference type="InterPro" id="IPR022764">
    <property type="entry name" value="Peptidase_S54_rhomboid_dom"/>
</dbReference>
<organism evidence="11 12">
    <name type="scientific">Candidatus Opimibacter skivensis</name>
    <dbReference type="NCBI Taxonomy" id="2982028"/>
    <lineage>
        <taxon>Bacteria</taxon>
        <taxon>Pseudomonadati</taxon>
        <taxon>Bacteroidota</taxon>
        <taxon>Saprospiria</taxon>
        <taxon>Saprospirales</taxon>
        <taxon>Saprospiraceae</taxon>
        <taxon>Candidatus Opimibacter</taxon>
    </lineage>
</organism>
<feature type="region of interest" description="Disordered" evidence="7">
    <location>
        <begin position="251"/>
        <end position="271"/>
    </location>
</feature>
<keyword evidence="6 8" id="KW-0472">Membrane</keyword>
<dbReference type="EMBL" id="JADKGY010000015">
    <property type="protein sequence ID" value="MBK9983294.1"/>
    <property type="molecule type" value="Genomic_DNA"/>
</dbReference>
<evidence type="ECO:0000259" key="9">
    <source>
        <dbReference type="Pfam" id="PF01694"/>
    </source>
</evidence>
<comment type="similarity">
    <text evidence="2">Belongs to the peptidase S54 family.</text>
</comment>
<feature type="transmembrane region" description="Helical" evidence="8">
    <location>
        <begin position="173"/>
        <end position="191"/>
    </location>
</feature>
<feature type="transmembrane region" description="Helical" evidence="8">
    <location>
        <begin position="197"/>
        <end position="218"/>
    </location>
</feature>
<dbReference type="GO" id="GO:0006508">
    <property type="term" value="P:proteolysis"/>
    <property type="evidence" value="ECO:0007669"/>
    <property type="project" value="UniProtKB-KW"/>
</dbReference>
<dbReference type="Proteomes" id="UP000808337">
    <property type="component" value="Unassembled WGS sequence"/>
</dbReference>
<keyword evidence="3 8" id="KW-0812">Transmembrane</keyword>
<proteinExistence type="inferred from homology"/>
<evidence type="ECO:0000256" key="5">
    <source>
        <dbReference type="ARBA" id="ARBA00022989"/>
    </source>
</evidence>
<dbReference type="SUPFAM" id="SSF144091">
    <property type="entry name" value="Rhomboid-like"/>
    <property type="match status" value="1"/>
</dbReference>
<name>A0A9D7SXH5_9BACT</name>
<dbReference type="AlphaFoldDB" id="A0A9D7SXH5"/>
<evidence type="ECO:0000256" key="3">
    <source>
        <dbReference type="ARBA" id="ARBA00022692"/>
    </source>
</evidence>
<dbReference type="InterPro" id="IPR050925">
    <property type="entry name" value="Rhomboid_protease_S54"/>
</dbReference>
<comment type="subcellular location">
    <subcellularLocation>
        <location evidence="1">Membrane</location>
        <topology evidence="1">Multi-pass membrane protein</topology>
    </subcellularLocation>
</comment>
<feature type="transmembrane region" description="Helical" evidence="8">
    <location>
        <begin position="112"/>
        <end position="130"/>
    </location>
</feature>
<feature type="transmembrane region" description="Helical" evidence="8">
    <location>
        <begin position="142"/>
        <end position="161"/>
    </location>
</feature>
<feature type="transmembrane region" description="Helical" evidence="8">
    <location>
        <begin position="76"/>
        <end position="100"/>
    </location>
</feature>
<dbReference type="GO" id="GO:0016020">
    <property type="term" value="C:membrane"/>
    <property type="evidence" value="ECO:0007669"/>
    <property type="project" value="UniProtKB-SubCell"/>
</dbReference>
<evidence type="ECO:0000256" key="6">
    <source>
        <dbReference type="ARBA" id="ARBA00023136"/>
    </source>
</evidence>
<evidence type="ECO:0000256" key="8">
    <source>
        <dbReference type="SAM" id="Phobius"/>
    </source>
</evidence>
<evidence type="ECO:0000313" key="10">
    <source>
        <dbReference type="EMBL" id="MBK9983294.1"/>
    </source>
</evidence>
<sequence length="305" mass="34727">MFRSILNDVRFQFQSGNTITRLIIVNVALFLIITLLKGVLFLTGAFGEHDELFSRIVGYLFLSQDLMWDAKHPWTIVTHMFTHIAFFHLVFNMLVLYWFGRIAGDLLGDHRMLPLYIFSGLSGALIYLISSPFLYAGSTMHGASGAIMGIVAAAGMTAPDYQMRLMFFGDVRLKYIVFGLLIIYFVSLVNMDNAGGQMAHFGGAAFGFFYVHMLRQGYDLTGGFRRMVTFLRKPTYQPTPTPKRKVTMEVRHRSGARQREINPPPDRTYMGEQERLDSILDKIKKSGFDSLDEDDKKFLHDASQK</sequence>
<evidence type="ECO:0000313" key="11">
    <source>
        <dbReference type="EMBL" id="MBK9985053.1"/>
    </source>
</evidence>
<dbReference type="PANTHER" id="PTHR43731:SF14">
    <property type="entry name" value="PRESENILIN-ASSOCIATED RHOMBOID-LIKE PROTEIN, MITOCHONDRIAL"/>
    <property type="match status" value="1"/>
</dbReference>
<feature type="domain" description="Peptidase S54 rhomboid" evidence="9">
    <location>
        <begin position="72"/>
        <end position="215"/>
    </location>
</feature>